<evidence type="ECO:0000256" key="7">
    <source>
        <dbReference type="SAM" id="Phobius"/>
    </source>
</evidence>
<comment type="similarity">
    <text evidence="2 6">Belongs to the cytochrome P450 family.</text>
</comment>
<accession>A0A9P4GDQ1</accession>
<dbReference type="RefSeq" id="XP_040786253.1">
    <property type="nucleotide sequence ID" value="XM_040935653.1"/>
</dbReference>
<keyword evidence="3 5" id="KW-0479">Metal-binding</keyword>
<keyword evidence="7" id="KW-0472">Membrane</keyword>
<proteinExistence type="inferred from homology"/>
<evidence type="ECO:0000313" key="8">
    <source>
        <dbReference type="EMBL" id="KAF1843690.1"/>
    </source>
</evidence>
<dbReference type="InterPro" id="IPR017972">
    <property type="entry name" value="Cyt_P450_CS"/>
</dbReference>
<protein>
    <submittedName>
        <fullName evidence="8">Cytochrome P450 oxidoreductase</fullName>
    </submittedName>
</protein>
<dbReference type="InterPro" id="IPR002401">
    <property type="entry name" value="Cyt_P450_E_grp-I"/>
</dbReference>
<dbReference type="PRINTS" id="PR00385">
    <property type="entry name" value="P450"/>
</dbReference>
<dbReference type="EMBL" id="ML976617">
    <property type="protein sequence ID" value="KAF1843690.1"/>
    <property type="molecule type" value="Genomic_DNA"/>
</dbReference>
<dbReference type="SUPFAM" id="SSF48264">
    <property type="entry name" value="Cytochrome P450"/>
    <property type="match status" value="1"/>
</dbReference>
<keyword evidence="7" id="KW-0812">Transmembrane</keyword>
<reference evidence="8" key="1">
    <citation type="submission" date="2020-01" db="EMBL/GenBank/DDBJ databases">
        <authorList>
            <consortium name="DOE Joint Genome Institute"/>
            <person name="Haridas S."/>
            <person name="Albert R."/>
            <person name="Binder M."/>
            <person name="Bloem J."/>
            <person name="Labutti K."/>
            <person name="Salamov A."/>
            <person name="Andreopoulos B."/>
            <person name="Baker S.E."/>
            <person name="Barry K."/>
            <person name="Bills G."/>
            <person name="Bluhm B.H."/>
            <person name="Cannon C."/>
            <person name="Castanera R."/>
            <person name="Culley D.E."/>
            <person name="Daum C."/>
            <person name="Ezra D."/>
            <person name="Gonzalez J.B."/>
            <person name="Henrissat B."/>
            <person name="Kuo A."/>
            <person name="Liang C."/>
            <person name="Lipzen A."/>
            <person name="Lutzoni F."/>
            <person name="Magnuson J."/>
            <person name="Mondo S."/>
            <person name="Nolan M."/>
            <person name="Ohm R."/>
            <person name="Pangilinan J."/>
            <person name="Park H.-J."/>
            <person name="Ramirez L."/>
            <person name="Alfaro M."/>
            <person name="Sun H."/>
            <person name="Tritt A."/>
            <person name="Yoshinaga Y."/>
            <person name="Zwiers L.-H."/>
            <person name="Turgeon B.G."/>
            <person name="Goodwin S.B."/>
            <person name="Spatafora J.W."/>
            <person name="Crous P.W."/>
            <person name="Grigoriev I.V."/>
        </authorList>
    </citation>
    <scope>NUCLEOTIDE SEQUENCE</scope>
    <source>
        <strain evidence="8">CBS 394.84</strain>
    </source>
</reference>
<dbReference type="GO" id="GO:0004497">
    <property type="term" value="F:monooxygenase activity"/>
    <property type="evidence" value="ECO:0007669"/>
    <property type="project" value="UniProtKB-KW"/>
</dbReference>
<dbReference type="PROSITE" id="PS00086">
    <property type="entry name" value="CYTOCHROME_P450"/>
    <property type="match status" value="1"/>
</dbReference>
<dbReference type="Gene3D" id="1.10.630.10">
    <property type="entry name" value="Cytochrome P450"/>
    <property type="match status" value="1"/>
</dbReference>
<sequence>MSSSTSTLESLFQALRVVGSNLIFIIPSFLTVYFLYARYSSPLRRIPGPFLASGSIIPRLLVLKQGRAHSWDQDQHKKFGPIVRIGPAHVAVSKPEAISQIYGVKTKFYKSQFFLTFSTYDEEGLVPDPFVLREREMHTRMRRSGANAFALKSLPSYEKNVDKVIQRFIANADQKYVDRPCDFGRVAQNVIADSIFAAIFGNDQRLIETDDSNNVSLKIERYMNWATITGVIPWIHRYFLQNMFVFMCFIATDNMFQAGIDISLAALARIRSGNVAADVPEEGYDTMLRKLAFLQHDKPDLLKDREMMIHTYGGVIAGSDTSSTALRSIFYFLLKNPETYSKLCDEIRGSGFTVPVSFADASSLPYLGAVIREALRIHSPVGMMLPRSVPAGGVTIDGYYLPAGTEVGISPWVLHHDPNVFPNPERFYPDRWLTKDAEALVRMNRSFFAFGHGIHTCIGQHMSSMMLTKIIASMLLAFDLEFVNPNENWHFTSRFFTYQHGINVRFRHIKSKA</sequence>
<name>A0A9P4GDQ1_9PLEO</name>
<evidence type="ECO:0000256" key="3">
    <source>
        <dbReference type="ARBA" id="ARBA00022723"/>
    </source>
</evidence>
<comment type="caution">
    <text evidence="8">The sequence shown here is derived from an EMBL/GenBank/DDBJ whole genome shotgun (WGS) entry which is preliminary data.</text>
</comment>
<comment type="cofactor">
    <cofactor evidence="1 5">
        <name>heme</name>
        <dbReference type="ChEBI" id="CHEBI:30413"/>
    </cofactor>
</comment>
<keyword evidence="6" id="KW-0560">Oxidoreductase</keyword>
<keyword evidence="4 5" id="KW-0408">Iron</keyword>
<dbReference type="GO" id="GO:0005506">
    <property type="term" value="F:iron ion binding"/>
    <property type="evidence" value="ECO:0007669"/>
    <property type="project" value="InterPro"/>
</dbReference>
<evidence type="ECO:0000256" key="2">
    <source>
        <dbReference type="ARBA" id="ARBA00010617"/>
    </source>
</evidence>
<keyword evidence="9" id="KW-1185">Reference proteome</keyword>
<dbReference type="InterPro" id="IPR001128">
    <property type="entry name" value="Cyt_P450"/>
</dbReference>
<evidence type="ECO:0000313" key="9">
    <source>
        <dbReference type="Proteomes" id="UP000800039"/>
    </source>
</evidence>
<dbReference type="GO" id="GO:0020037">
    <property type="term" value="F:heme binding"/>
    <property type="evidence" value="ECO:0007669"/>
    <property type="project" value="InterPro"/>
</dbReference>
<evidence type="ECO:0000256" key="4">
    <source>
        <dbReference type="ARBA" id="ARBA00023004"/>
    </source>
</evidence>
<organism evidence="8 9">
    <name type="scientific">Cucurbitaria berberidis CBS 394.84</name>
    <dbReference type="NCBI Taxonomy" id="1168544"/>
    <lineage>
        <taxon>Eukaryota</taxon>
        <taxon>Fungi</taxon>
        <taxon>Dikarya</taxon>
        <taxon>Ascomycota</taxon>
        <taxon>Pezizomycotina</taxon>
        <taxon>Dothideomycetes</taxon>
        <taxon>Pleosporomycetidae</taxon>
        <taxon>Pleosporales</taxon>
        <taxon>Pleosporineae</taxon>
        <taxon>Cucurbitariaceae</taxon>
        <taxon>Cucurbitaria</taxon>
    </lineage>
</organism>
<evidence type="ECO:0000256" key="1">
    <source>
        <dbReference type="ARBA" id="ARBA00001971"/>
    </source>
</evidence>
<dbReference type="OrthoDB" id="3934656at2759"/>
<dbReference type="Pfam" id="PF00067">
    <property type="entry name" value="p450"/>
    <property type="match status" value="1"/>
</dbReference>
<dbReference type="InterPro" id="IPR050121">
    <property type="entry name" value="Cytochrome_P450_monoxygenase"/>
</dbReference>
<evidence type="ECO:0000256" key="6">
    <source>
        <dbReference type="RuleBase" id="RU000461"/>
    </source>
</evidence>
<feature type="transmembrane region" description="Helical" evidence="7">
    <location>
        <begin position="12"/>
        <end position="36"/>
    </location>
</feature>
<gene>
    <name evidence="8" type="ORF">K460DRAFT_387687</name>
</gene>
<dbReference type="AlphaFoldDB" id="A0A9P4GDQ1"/>
<evidence type="ECO:0000256" key="5">
    <source>
        <dbReference type="PIRSR" id="PIRSR602401-1"/>
    </source>
</evidence>
<dbReference type="PRINTS" id="PR00463">
    <property type="entry name" value="EP450I"/>
</dbReference>
<keyword evidence="7" id="KW-1133">Transmembrane helix</keyword>
<keyword evidence="5 6" id="KW-0349">Heme</keyword>
<keyword evidence="6" id="KW-0503">Monooxygenase</keyword>
<dbReference type="GO" id="GO:0016705">
    <property type="term" value="F:oxidoreductase activity, acting on paired donors, with incorporation or reduction of molecular oxygen"/>
    <property type="evidence" value="ECO:0007669"/>
    <property type="project" value="InterPro"/>
</dbReference>
<dbReference type="PANTHER" id="PTHR24305">
    <property type="entry name" value="CYTOCHROME P450"/>
    <property type="match status" value="1"/>
</dbReference>
<dbReference type="GeneID" id="63852904"/>
<dbReference type="PANTHER" id="PTHR24305:SF232">
    <property type="entry name" value="P450, PUTATIVE (EUROFUNG)-RELATED"/>
    <property type="match status" value="1"/>
</dbReference>
<feature type="binding site" description="axial binding residue" evidence="5">
    <location>
        <position position="457"/>
    </location>
    <ligand>
        <name>heme</name>
        <dbReference type="ChEBI" id="CHEBI:30413"/>
    </ligand>
    <ligandPart>
        <name>Fe</name>
        <dbReference type="ChEBI" id="CHEBI:18248"/>
    </ligandPart>
</feature>
<dbReference type="InterPro" id="IPR036396">
    <property type="entry name" value="Cyt_P450_sf"/>
</dbReference>
<dbReference type="Proteomes" id="UP000800039">
    <property type="component" value="Unassembled WGS sequence"/>
</dbReference>